<dbReference type="Proteomes" id="UP000053260">
    <property type="component" value="Unassembled WGS sequence"/>
</dbReference>
<organism evidence="1 2">
    <name type="scientific">Streptomyces dysideae</name>
    <dbReference type="NCBI Taxonomy" id="909626"/>
    <lineage>
        <taxon>Bacteria</taxon>
        <taxon>Bacillati</taxon>
        <taxon>Actinomycetota</taxon>
        <taxon>Actinomycetes</taxon>
        <taxon>Kitasatosporales</taxon>
        <taxon>Streptomycetaceae</taxon>
        <taxon>Streptomyces</taxon>
    </lineage>
</organism>
<sequence>MGVASVYPGSDLTSKVFKSLLNTDAYVTVNGGSEQVRSIQHWLNGRYVNRRNFFIVPCDGHYSHDVAKAMMYALQYEIGMSDDVAIGVFGPGSRSG</sequence>
<name>A0A101UXA5_9ACTN</name>
<evidence type="ECO:0000313" key="2">
    <source>
        <dbReference type="Proteomes" id="UP000053260"/>
    </source>
</evidence>
<dbReference type="EMBL" id="LMXB01000062">
    <property type="protein sequence ID" value="KUO18579.1"/>
    <property type="molecule type" value="Genomic_DNA"/>
</dbReference>
<reference evidence="1 2" key="1">
    <citation type="submission" date="2015-10" db="EMBL/GenBank/DDBJ databases">
        <title>Draft genome sequence of Streptomyces sp. RV15, isolated from a marine sponge.</title>
        <authorList>
            <person name="Ruckert C."/>
            <person name="Abdelmohsen U.R."/>
            <person name="Winkler A."/>
            <person name="Hentschel U."/>
            <person name="Kalinowski J."/>
            <person name="Kampfer P."/>
            <person name="Glaeser S."/>
        </authorList>
    </citation>
    <scope>NUCLEOTIDE SEQUENCE [LARGE SCALE GENOMIC DNA]</scope>
    <source>
        <strain evidence="1 2">RV15</strain>
    </source>
</reference>
<gene>
    <name evidence="1" type="ORF">AQJ91_24225</name>
</gene>
<dbReference type="STRING" id="909626.AQJ91_24225"/>
<keyword evidence="2" id="KW-1185">Reference proteome</keyword>
<evidence type="ECO:0000313" key="1">
    <source>
        <dbReference type="EMBL" id="KUO18579.1"/>
    </source>
</evidence>
<proteinExistence type="predicted"/>
<comment type="caution">
    <text evidence="1">The sequence shown here is derived from an EMBL/GenBank/DDBJ whole genome shotgun (WGS) entry which is preliminary data.</text>
</comment>
<dbReference type="AlphaFoldDB" id="A0A101UXA5"/>
<protein>
    <submittedName>
        <fullName evidence="1">Uncharacterized protein</fullName>
    </submittedName>
</protein>
<accession>A0A101UXA5</accession>